<protein>
    <recommendedName>
        <fullName evidence="3">Profilin</fullName>
    </recommendedName>
</protein>
<gene>
    <name evidence="1" type="ORF">D915_005530</name>
</gene>
<dbReference type="AlphaFoldDB" id="A0A4E0RBN8"/>
<sequence>MDPTGSYCPWDSRCKSLLELHPGLGALCVCDHSNIILGSAFTNPEFEGISHQNAYAARPLLLLVGSATAGKTNVTFLGDRFLVVETANQRFEAKSGKKSLFLRQTNALYLIGLSTENNGIKQHTSARREMNSIQEYFESADL</sequence>
<evidence type="ECO:0000313" key="1">
    <source>
        <dbReference type="EMBL" id="THD23864.1"/>
    </source>
</evidence>
<name>A0A4E0RBN8_FASHE</name>
<evidence type="ECO:0000313" key="2">
    <source>
        <dbReference type="Proteomes" id="UP000230066"/>
    </source>
</evidence>
<keyword evidence="2" id="KW-1185">Reference proteome</keyword>
<accession>A0A4E0RBN8</accession>
<reference evidence="1" key="1">
    <citation type="submission" date="2019-03" db="EMBL/GenBank/DDBJ databases">
        <title>Improved annotation for the trematode Fasciola hepatica.</title>
        <authorList>
            <person name="Choi Y.-J."/>
            <person name="Martin J."/>
            <person name="Mitreva M."/>
        </authorList>
    </citation>
    <scope>NUCLEOTIDE SEQUENCE [LARGE SCALE GENOMIC DNA]</scope>
</reference>
<dbReference type="SUPFAM" id="SSF55770">
    <property type="entry name" value="Profilin (actin-binding protein)"/>
    <property type="match status" value="1"/>
</dbReference>
<dbReference type="Proteomes" id="UP000230066">
    <property type="component" value="Unassembled WGS sequence"/>
</dbReference>
<proteinExistence type="predicted"/>
<evidence type="ECO:0008006" key="3">
    <source>
        <dbReference type="Google" id="ProtNLM"/>
    </source>
</evidence>
<dbReference type="InterPro" id="IPR036140">
    <property type="entry name" value="PFN_sf"/>
</dbReference>
<dbReference type="EMBL" id="JXXN02001903">
    <property type="protein sequence ID" value="THD23864.1"/>
    <property type="molecule type" value="Genomic_DNA"/>
</dbReference>
<comment type="caution">
    <text evidence="1">The sequence shown here is derived from an EMBL/GenBank/DDBJ whole genome shotgun (WGS) entry which is preliminary data.</text>
</comment>
<organism evidence="1 2">
    <name type="scientific">Fasciola hepatica</name>
    <name type="common">Liver fluke</name>
    <dbReference type="NCBI Taxonomy" id="6192"/>
    <lineage>
        <taxon>Eukaryota</taxon>
        <taxon>Metazoa</taxon>
        <taxon>Spiralia</taxon>
        <taxon>Lophotrochozoa</taxon>
        <taxon>Platyhelminthes</taxon>
        <taxon>Trematoda</taxon>
        <taxon>Digenea</taxon>
        <taxon>Plagiorchiida</taxon>
        <taxon>Echinostomata</taxon>
        <taxon>Echinostomatoidea</taxon>
        <taxon>Fasciolidae</taxon>
        <taxon>Fasciola</taxon>
    </lineage>
</organism>